<accession>A0A3G8M431</accession>
<reference evidence="1 2" key="1">
    <citation type="submission" date="2018-11" db="EMBL/GenBank/DDBJ databases">
        <title>Genome squencing of methanotrophic bacteria isolated from alkaline groundwater in Korea.</title>
        <authorList>
            <person name="Nguyen L.N."/>
        </authorList>
    </citation>
    <scope>NUCLEOTIDE SEQUENCE [LARGE SCALE GENOMIC DNA]</scope>
    <source>
        <strain evidence="1 2">GW6</strain>
    </source>
</reference>
<organism evidence="1 2">
    <name type="scientific">Methylocystis rosea</name>
    <dbReference type="NCBI Taxonomy" id="173366"/>
    <lineage>
        <taxon>Bacteria</taxon>
        <taxon>Pseudomonadati</taxon>
        <taxon>Pseudomonadota</taxon>
        <taxon>Alphaproteobacteria</taxon>
        <taxon>Hyphomicrobiales</taxon>
        <taxon>Methylocystaceae</taxon>
        <taxon>Methylocystis</taxon>
    </lineage>
</organism>
<dbReference type="Proteomes" id="UP000273982">
    <property type="component" value="Chromosome"/>
</dbReference>
<name>A0A3G8M431_9HYPH</name>
<dbReference type="EMBL" id="CP034086">
    <property type="protein sequence ID" value="AZG76739.1"/>
    <property type="molecule type" value="Genomic_DNA"/>
</dbReference>
<proteinExistence type="predicted"/>
<dbReference type="AlphaFoldDB" id="A0A3G8M431"/>
<protein>
    <submittedName>
        <fullName evidence="1">Uncharacterized protein</fullName>
    </submittedName>
</protein>
<dbReference type="KEGG" id="mros:EHO51_08375"/>
<evidence type="ECO:0000313" key="1">
    <source>
        <dbReference type="EMBL" id="AZG76739.1"/>
    </source>
</evidence>
<gene>
    <name evidence="1" type="ORF">EHO51_08375</name>
</gene>
<evidence type="ECO:0000313" key="2">
    <source>
        <dbReference type="Proteomes" id="UP000273982"/>
    </source>
</evidence>
<sequence>MSPAVLSAVAAGGVAVKSELFCSGLGAGGVSAPDADGVLALALDWGSCDRAADGSVFGAVFGSVDVAAAGAGAGEAAGAIAIGAGEDASGFVVGAIARELFDAALF</sequence>
<dbReference type="RefSeq" id="WP_124738504.1">
    <property type="nucleotide sequence ID" value="NZ_CP034086.1"/>
</dbReference>